<gene>
    <name evidence="2" type="ORF">COT66_01550</name>
</gene>
<comment type="caution">
    <text evidence="2">The sequence shown here is derived from an EMBL/GenBank/DDBJ whole genome shotgun (WGS) entry which is preliminary data.</text>
</comment>
<proteinExistence type="predicted"/>
<keyword evidence="1" id="KW-0472">Membrane</keyword>
<protein>
    <submittedName>
        <fullName evidence="2">Uncharacterized protein</fullName>
    </submittedName>
</protein>
<dbReference type="AlphaFoldDB" id="A0A2M6XAU2"/>
<keyword evidence="1" id="KW-1133">Transmembrane helix</keyword>
<feature type="transmembrane region" description="Helical" evidence="1">
    <location>
        <begin position="6"/>
        <end position="26"/>
    </location>
</feature>
<keyword evidence="1" id="KW-0812">Transmembrane</keyword>
<reference evidence="3" key="1">
    <citation type="submission" date="2017-09" db="EMBL/GenBank/DDBJ databases">
        <title>Depth-based differentiation of microbial function through sediment-hosted aquifers and enrichment of novel symbionts in the deep terrestrial subsurface.</title>
        <authorList>
            <person name="Probst A.J."/>
            <person name="Ladd B."/>
            <person name="Jarett J.K."/>
            <person name="Geller-Mcgrath D.E."/>
            <person name="Sieber C.M.K."/>
            <person name="Emerson J.B."/>
            <person name="Anantharaman K."/>
            <person name="Thomas B.C."/>
            <person name="Malmstrom R."/>
            <person name="Stieglmeier M."/>
            <person name="Klingl A."/>
            <person name="Woyke T."/>
            <person name="Ryan C.M."/>
            <person name="Banfield J.F."/>
        </authorList>
    </citation>
    <scope>NUCLEOTIDE SEQUENCE [LARGE SCALE GENOMIC DNA]</scope>
</reference>
<evidence type="ECO:0000256" key="1">
    <source>
        <dbReference type="SAM" id="Phobius"/>
    </source>
</evidence>
<accession>A0A2M6XAU2</accession>
<evidence type="ECO:0000313" key="2">
    <source>
        <dbReference type="EMBL" id="PIU02187.1"/>
    </source>
</evidence>
<evidence type="ECO:0000313" key="3">
    <source>
        <dbReference type="Proteomes" id="UP000231214"/>
    </source>
</evidence>
<name>A0A2M6XAU2_9BACT</name>
<dbReference type="EMBL" id="PEZK01000025">
    <property type="protein sequence ID" value="PIU02187.1"/>
    <property type="molecule type" value="Genomic_DNA"/>
</dbReference>
<organism evidence="2 3">
    <name type="scientific">Candidatus Shapirobacteria bacterium CG09_land_8_20_14_0_10_49_15</name>
    <dbReference type="NCBI Taxonomy" id="1974482"/>
    <lineage>
        <taxon>Bacteria</taxon>
        <taxon>Candidatus Shapironibacteriota</taxon>
    </lineage>
</organism>
<dbReference type="Proteomes" id="UP000231214">
    <property type="component" value="Unassembled WGS sequence"/>
</dbReference>
<sequence length="122" mass="13367">MRQTLIRLLIIMAIAGITVGGIKLIADRQQQADAKFDLLGQIKKSLQGTGEKVLGEAVKHLPQAPNLDEAVEGEVEPIQAPVDNIQKQTGQLIEDIKSLPQDQLEAVKKQVFKELCSVLKCE</sequence>